<gene>
    <name evidence="2" type="ORF">NCTC9504_06172</name>
</gene>
<reference evidence="2 3" key="1">
    <citation type="submission" date="2018-06" db="EMBL/GenBank/DDBJ databases">
        <authorList>
            <consortium name="Pathogen Informatics"/>
            <person name="Doyle S."/>
        </authorList>
    </citation>
    <scope>NUCLEOTIDE SEQUENCE [LARGE SCALE GENOMIC DNA]</scope>
    <source>
        <strain evidence="2 3">NCTC9504</strain>
    </source>
</reference>
<name>A0A378APG1_KLEPN</name>
<dbReference type="InterPro" id="IPR008407">
    <property type="entry name" value="Brnchd-chn_aa_trnsp_AzlD"/>
</dbReference>
<keyword evidence="1 2" id="KW-0812">Transmembrane</keyword>
<feature type="transmembrane region" description="Helical" evidence="1">
    <location>
        <begin position="40"/>
        <end position="59"/>
    </location>
</feature>
<dbReference type="AlphaFoldDB" id="A0A378APG1"/>
<proteinExistence type="predicted"/>
<keyword evidence="1" id="KW-1133">Transmembrane helix</keyword>
<sequence>MSNSYFIALTLGMAAVTFLIRFSFIGLAGKIQMSERVTKTLRFVPVTVLPAIITIQILSVNSSMEFDLKIRR</sequence>
<dbReference type="Pfam" id="PF05437">
    <property type="entry name" value="AzlD"/>
    <property type="match status" value="1"/>
</dbReference>
<organism evidence="2 3">
    <name type="scientific">Klebsiella pneumoniae subsp. pneumoniae</name>
    <dbReference type="NCBI Taxonomy" id="72407"/>
    <lineage>
        <taxon>Bacteria</taxon>
        <taxon>Pseudomonadati</taxon>
        <taxon>Pseudomonadota</taxon>
        <taxon>Gammaproteobacteria</taxon>
        <taxon>Enterobacterales</taxon>
        <taxon>Enterobacteriaceae</taxon>
        <taxon>Klebsiella/Raoultella group</taxon>
        <taxon>Klebsiella</taxon>
        <taxon>Klebsiella pneumoniae complex</taxon>
    </lineage>
</organism>
<protein>
    <submittedName>
        <fullName evidence="2">Putative transmembrane protein</fullName>
    </submittedName>
</protein>
<accession>A0A378APG1</accession>
<evidence type="ECO:0000313" key="3">
    <source>
        <dbReference type="Proteomes" id="UP000254020"/>
    </source>
</evidence>
<evidence type="ECO:0000313" key="2">
    <source>
        <dbReference type="EMBL" id="STV15466.1"/>
    </source>
</evidence>
<dbReference type="EMBL" id="UGMA01000005">
    <property type="protein sequence ID" value="STV15466.1"/>
    <property type="molecule type" value="Genomic_DNA"/>
</dbReference>
<dbReference type="Proteomes" id="UP000254020">
    <property type="component" value="Unassembled WGS sequence"/>
</dbReference>
<keyword evidence="1" id="KW-0472">Membrane</keyword>
<evidence type="ECO:0000256" key="1">
    <source>
        <dbReference type="SAM" id="Phobius"/>
    </source>
</evidence>
<feature type="transmembrane region" description="Helical" evidence="1">
    <location>
        <begin position="6"/>
        <end position="28"/>
    </location>
</feature>